<dbReference type="SUPFAM" id="SSF54001">
    <property type="entry name" value="Cysteine proteinases"/>
    <property type="match status" value="1"/>
</dbReference>
<dbReference type="InterPro" id="IPR038765">
    <property type="entry name" value="Papain-like_cys_pep_sf"/>
</dbReference>
<dbReference type="OrthoDB" id="420187at2759"/>
<dbReference type="PROSITE" id="PS50235">
    <property type="entry name" value="USP_3"/>
    <property type="match status" value="1"/>
</dbReference>
<dbReference type="Proteomes" id="UP000266673">
    <property type="component" value="Unassembled WGS sequence"/>
</dbReference>
<evidence type="ECO:0000313" key="10">
    <source>
        <dbReference type="Proteomes" id="UP000266673"/>
    </source>
</evidence>
<keyword evidence="4" id="KW-0833">Ubl conjugation pathway</keyword>
<sequence length="175" mass="20043">MNGIADLKINGNGNLHYDTDSDMDSEMNNDTNIIDICDFEEIIGDNVEYDLSAIVVHSGMSAEYGHYYTYAKDEDGNWYNLNDNFVMTSTLSKIIEEGEDYKSDTPYLLFFRQKNLNNDDLGEIPQLLIQTVRKSDNQGYSDGGFSFYDSENKENEDDNELKDKPALDFNNRFVS</sequence>
<dbReference type="InterPro" id="IPR028889">
    <property type="entry name" value="USP"/>
</dbReference>
<organism evidence="9 10">
    <name type="scientific">Gigaspora rosea</name>
    <dbReference type="NCBI Taxonomy" id="44941"/>
    <lineage>
        <taxon>Eukaryota</taxon>
        <taxon>Fungi</taxon>
        <taxon>Fungi incertae sedis</taxon>
        <taxon>Mucoromycota</taxon>
        <taxon>Glomeromycotina</taxon>
        <taxon>Glomeromycetes</taxon>
        <taxon>Diversisporales</taxon>
        <taxon>Gigasporaceae</taxon>
        <taxon>Gigaspora</taxon>
    </lineage>
</organism>
<dbReference type="InterPro" id="IPR001394">
    <property type="entry name" value="Peptidase_C19_UCH"/>
</dbReference>
<evidence type="ECO:0000313" key="9">
    <source>
        <dbReference type="EMBL" id="RIB14436.1"/>
    </source>
</evidence>
<dbReference type="PROSITE" id="PS00973">
    <property type="entry name" value="USP_2"/>
    <property type="match status" value="1"/>
</dbReference>
<keyword evidence="6" id="KW-0788">Thiol protease</keyword>
<dbReference type="STRING" id="44941.A0A397V553"/>
<accession>A0A397V553</accession>
<dbReference type="GO" id="GO:0016579">
    <property type="term" value="P:protein deubiquitination"/>
    <property type="evidence" value="ECO:0007669"/>
    <property type="project" value="InterPro"/>
</dbReference>
<dbReference type="GO" id="GO:0004843">
    <property type="term" value="F:cysteine-type deubiquitinase activity"/>
    <property type="evidence" value="ECO:0007669"/>
    <property type="project" value="UniProtKB-EC"/>
</dbReference>
<proteinExistence type="predicted"/>
<dbReference type="AlphaFoldDB" id="A0A397V553"/>
<feature type="region of interest" description="Disordered" evidence="7">
    <location>
        <begin position="144"/>
        <end position="175"/>
    </location>
</feature>
<dbReference type="PANTHER" id="PTHR43982:SF1">
    <property type="entry name" value="UBIQUITIN CARBOXYL-TERMINAL HYDROLASE 14"/>
    <property type="match status" value="1"/>
</dbReference>
<keyword evidence="3" id="KW-0645">Protease</keyword>
<dbReference type="EMBL" id="QKWP01000832">
    <property type="protein sequence ID" value="RIB14436.1"/>
    <property type="molecule type" value="Genomic_DNA"/>
</dbReference>
<dbReference type="GO" id="GO:0043161">
    <property type="term" value="P:proteasome-mediated ubiquitin-dependent protein catabolic process"/>
    <property type="evidence" value="ECO:0007669"/>
    <property type="project" value="InterPro"/>
</dbReference>
<evidence type="ECO:0000256" key="3">
    <source>
        <dbReference type="ARBA" id="ARBA00022670"/>
    </source>
</evidence>
<evidence type="ECO:0000259" key="8">
    <source>
        <dbReference type="PROSITE" id="PS50235"/>
    </source>
</evidence>
<gene>
    <name evidence="9" type="ORF">C2G38_1656935</name>
</gene>
<keyword evidence="10" id="KW-1185">Reference proteome</keyword>
<dbReference type="InterPro" id="IPR044635">
    <property type="entry name" value="UBP14-like"/>
</dbReference>
<dbReference type="PANTHER" id="PTHR43982">
    <property type="entry name" value="UBIQUITIN CARBOXYL-TERMINAL HYDROLASE"/>
    <property type="match status" value="1"/>
</dbReference>
<dbReference type="GO" id="GO:0070628">
    <property type="term" value="F:proteasome binding"/>
    <property type="evidence" value="ECO:0007669"/>
    <property type="project" value="TreeGrafter"/>
</dbReference>
<keyword evidence="5" id="KW-0378">Hydrolase</keyword>
<comment type="catalytic activity">
    <reaction evidence="1">
        <text>Thiol-dependent hydrolysis of ester, thioester, amide, peptide and isopeptide bonds formed by the C-terminal Gly of ubiquitin (a 76-residue protein attached to proteins as an intracellular targeting signal).</text>
        <dbReference type="EC" id="3.4.19.12"/>
    </reaction>
</comment>
<dbReference type="GO" id="GO:0061136">
    <property type="term" value="P:regulation of proteasomal protein catabolic process"/>
    <property type="evidence" value="ECO:0007669"/>
    <property type="project" value="TreeGrafter"/>
</dbReference>
<reference evidence="9 10" key="1">
    <citation type="submission" date="2018-06" db="EMBL/GenBank/DDBJ databases">
        <title>Comparative genomics reveals the genomic features of Rhizophagus irregularis, R. cerebriforme, R. diaphanum and Gigaspora rosea, and their symbiotic lifestyle signature.</title>
        <authorList>
            <person name="Morin E."/>
            <person name="San Clemente H."/>
            <person name="Chen E.C.H."/>
            <person name="De La Providencia I."/>
            <person name="Hainaut M."/>
            <person name="Kuo A."/>
            <person name="Kohler A."/>
            <person name="Murat C."/>
            <person name="Tang N."/>
            <person name="Roy S."/>
            <person name="Loubradou J."/>
            <person name="Henrissat B."/>
            <person name="Grigoriev I.V."/>
            <person name="Corradi N."/>
            <person name="Roux C."/>
            <person name="Martin F.M."/>
        </authorList>
    </citation>
    <scope>NUCLEOTIDE SEQUENCE [LARGE SCALE GENOMIC DNA]</scope>
    <source>
        <strain evidence="9 10">DAOM 194757</strain>
    </source>
</reference>
<comment type="caution">
    <text evidence="9">The sequence shown here is derived from an EMBL/GenBank/DDBJ whole genome shotgun (WGS) entry which is preliminary data.</text>
</comment>
<dbReference type="InterPro" id="IPR018200">
    <property type="entry name" value="USP_CS"/>
</dbReference>
<evidence type="ECO:0000256" key="4">
    <source>
        <dbReference type="ARBA" id="ARBA00022786"/>
    </source>
</evidence>
<evidence type="ECO:0000256" key="6">
    <source>
        <dbReference type="ARBA" id="ARBA00022807"/>
    </source>
</evidence>
<name>A0A397V553_9GLOM</name>
<dbReference type="Gene3D" id="3.90.70.10">
    <property type="entry name" value="Cysteine proteinases"/>
    <property type="match status" value="1"/>
</dbReference>
<dbReference type="Pfam" id="PF00443">
    <property type="entry name" value="UCH"/>
    <property type="match status" value="1"/>
</dbReference>
<feature type="domain" description="USP" evidence="8">
    <location>
        <begin position="1"/>
        <end position="114"/>
    </location>
</feature>
<evidence type="ECO:0000256" key="2">
    <source>
        <dbReference type="ARBA" id="ARBA00012759"/>
    </source>
</evidence>
<protein>
    <recommendedName>
        <fullName evidence="2">ubiquitinyl hydrolase 1</fullName>
        <ecNumber evidence="2">3.4.19.12</ecNumber>
    </recommendedName>
</protein>
<evidence type="ECO:0000256" key="5">
    <source>
        <dbReference type="ARBA" id="ARBA00022801"/>
    </source>
</evidence>
<dbReference type="EC" id="3.4.19.12" evidence="2"/>
<evidence type="ECO:0000256" key="7">
    <source>
        <dbReference type="SAM" id="MobiDB-lite"/>
    </source>
</evidence>
<evidence type="ECO:0000256" key="1">
    <source>
        <dbReference type="ARBA" id="ARBA00000707"/>
    </source>
</evidence>